<dbReference type="AlphaFoldDB" id="A0A4C1UJQ1"/>
<keyword evidence="3" id="KW-1185">Reference proteome</keyword>
<dbReference type="Proteomes" id="UP000299102">
    <property type="component" value="Unassembled WGS sequence"/>
</dbReference>
<comment type="caution">
    <text evidence="2">The sequence shown here is derived from an EMBL/GenBank/DDBJ whole genome shotgun (WGS) entry which is preliminary data.</text>
</comment>
<evidence type="ECO:0000313" key="3">
    <source>
        <dbReference type="Proteomes" id="UP000299102"/>
    </source>
</evidence>
<protein>
    <recommendedName>
        <fullName evidence="4">Secreted protein</fullName>
    </recommendedName>
</protein>
<evidence type="ECO:0000313" key="2">
    <source>
        <dbReference type="EMBL" id="GBP26400.1"/>
    </source>
</evidence>
<accession>A0A4C1UJQ1</accession>
<evidence type="ECO:0008006" key="4">
    <source>
        <dbReference type="Google" id="ProtNLM"/>
    </source>
</evidence>
<gene>
    <name evidence="2" type="ORF">EVAR_75532_1</name>
</gene>
<dbReference type="EMBL" id="BGZK01000180">
    <property type="protein sequence ID" value="GBP26400.1"/>
    <property type="molecule type" value="Genomic_DNA"/>
</dbReference>
<proteinExistence type="predicted"/>
<name>A0A4C1UJQ1_EUMVA</name>
<reference evidence="2 3" key="1">
    <citation type="journal article" date="2019" name="Commun. Biol.">
        <title>The bagworm genome reveals a unique fibroin gene that provides high tensile strength.</title>
        <authorList>
            <person name="Kono N."/>
            <person name="Nakamura H."/>
            <person name="Ohtoshi R."/>
            <person name="Tomita M."/>
            <person name="Numata K."/>
            <person name="Arakawa K."/>
        </authorList>
    </citation>
    <scope>NUCLEOTIDE SEQUENCE [LARGE SCALE GENOMIC DNA]</scope>
</reference>
<evidence type="ECO:0000256" key="1">
    <source>
        <dbReference type="SAM" id="SignalP"/>
    </source>
</evidence>
<feature type="signal peptide" evidence="1">
    <location>
        <begin position="1"/>
        <end position="23"/>
    </location>
</feature>
<sequence>MRIRRTPLLVSYFFYCVLHLVAASDLRFFGTEIETTVAPLKPPPTARAPVPSLHTKKNKRNKTLVFICSPLTQHTDAITERTGIVKERRVTAARAADKSS</sequence>
<organism evidence="2 3">
    <name type="scientific">Eumeta variegata</name>
    <name type="common">Bagworm moth</name>
    <name type="synonym">Eumeta japonica</name>
    <dbReference type="NCBI Taxonomy" id="151549"/>
    <lineage>
        <taxon>Eukaryota</taxon>
        <taxon>Metazoa</taxon>
        <taxon>Ecdysozoa</taxon>
        <taxon>Arthropoda</taxon>
        <taxon>Hexapoda</taxon>
        <taxon>Insecta</taxon>
        <taxon>Pterygota</taxon>
        <taxon>Neoptera</taxon>
        <taxon>Endopterygota</taxon>
        <taxon>Lepidoptera</taxon>
        <taxon>Glossata</taxon>
        <taxon>Ditrysia</taxon>
        <taxon>Tineoidea</taxon>
        <taxon>Psychidae</taxon>
        <taxon>Oiketicinae</taxon>
        <taxon>Eumeta</taxon>
    </lineage>
</organism>
<keyword evidence="1" id="KW-0732">Signal</keyword>
<feature type="chain" id="PRO_5020023459" description="Secreted protein" evidence="1">
    <location>
        <begin position="24"/>
        <end position="100"/>
    </location>
</feature>